<reference evidence="5 6" key="1">
    <citation type="submission" date="2018-05" db="EMBL/GenBank/DDBJ databases">
        <title>Draft genome sequence of Scytalidium lignicola DSM 105466, a ubiquitous saprotrophic fungus.</title>
        <authorList>
            <person name="Buettner E."/>
            <person name="Gebauer A.M."/>
            <person name="Hofrichter M."/>
            <person name="Liers C."/>
            <person name="Kellner H."/>
        </authorList>
    </citation>
    <scope>NUCLEOTIDE SEQUENCE [LARGE SCALE GENOMIC DNA]</scope>
    <source>
        <strain evidence="5 6">DSM 105466</strain>
    </source>
</reference>
<dbReference type="PANTHER" id="PTHR47706">
    <property type="entry name" value="NMRA-LIKE FAMILY PROTEIN"/>
    <property type="match status" value="1"/>
</dbReference>
<evidence type="ECO:0000256" key="1">
    <source>
        <dbReference type="ARBA" id="ARBA00005725"/>
    </source>
</evidence>
<feature type="non-terminal residue" evidence="5">
    <location>
        <position position="307"/>
    </location>
</feature>
<dbReference type="Pfam" id="PF05368">
    <property type="entry name" value="NmrA"/>
    <property type="match status" value="1"/>
</dbReference>
<accession>A0A3E2H5G5</accession>
<evidence type="ECO:0000313" key="6">
    <source>
        <dbReference type="Proteomes" id="UP000258309"/>
    </source>
</evidence>
<dbReference type="OMA" id="VGAWKGH"/>
<keyword evidence="3" id="KW-0560">Oxidoreductase</keyword>
<protein>
    <recommendedName>
        <fullName evidence="4">NmrA-like domain-containing protein</fullName>
    </recommendedName>
</protein>
<evidence type="ECO:0000256" key="2">
    <source>
        <dbReference type="ARBA" id="ARBA00022857"/>
    </source>
</evidence>
<dbReference type="AlphaFoldDB" id="A0A3E2H5G5"/>
<dbReference type="OrthoDB" id="419598at2759"/>
<feature type="domain" description="NmrA-like" evidence="4">
    <location>
        <begin position="4"/>
        <end position="247"/>
    </location>
</feature>
<sequence>MVVVAVAGGTGHVGRAIVEELKGSSKHKLLVLSRKPAEKTDSDTSFLVVDYDDVDGTAKLLASNNVHTVISAIQVTSPAASASECNLVQAAAKSTTVQRFVASDWGVHHTEISPLYAVREATLAELRKTNFEWTRFVNGFFLDYYGFPYLKSYLQLPASFVLDIEHKVAAIPGTGNEPMSLIYTIDLAKFVVASLDVQNWEETTYCYSDSTTWNEFLKLIEEARGAKFTVTYDSIEKLEKGEITELPAHAIAYAFYPKERLQGLLCLFGRYVIEGKFDMPKDKALNSKFPNIQTLKVKDVVELWKGK</sequence>
<keyword evidence="2" id="KW-0521">NADP</keyword>
<name>A0A3E2H5G5_SCYLI</name>
<evidence type="ECO:0000256" key="3">
    <source>
        <dbReference type="ARBA" id="ARBA00023002"/>
    </source>
</evidence>
<feature type="non-terminal residue" evidence="5">
    <location>
        <position position="1"/>
    </location>
</feature>
<dbReference type="Gene3D" id="3.90.25.10">
    <property type="entry name" value="UDP-galactose 4-epimerase, domain 1"/>
    <property type="match status" value="1"/>
</dbReference>
<dbReference type="Proteomes" id="UP000258309">
    <property type="component" value="Unassembled WGS sequence"/>
</dbReference>
<evidence type="ECO:0000259" key="4">
    <source>
        <dbReference type="Pfam" id="PF05368"/>
    </source>
</evidence>
<comment type="caution">
    <text evidence="5">The sequence shown here is derived from an EMBL/GenBank/DDBJ whole genome shotgun (WGS) entry which is preliminary data.</text>
</comment>
<dbReference type="InterPro" id="IPR008030">
    <property type="entry name" value="NmrA-like"/>
</dbReference>
<dbReference type="SUPFAM" id="SSF51735">
    <property type="entry name" value="NAD(P)-binding Rossmann-fold domains"/>
    <property type="match status" value="1"/>
</dbReference>
<dbReference type="InterPro" id="IPR036291">
    <property type="entry name" value="NAD(P)-bd_dom_sf"/>
</dbReference>
<dbReference type="Gene3D" id="3.40.50.720">
    <property type="entry name" value="NAD(P)-binding Rossmann-like Domain"/>
    <property type="match status" value="1"/>
</dbReference>
<gene>
    <name evidence="5" type="ORF">B7463_g7672</name>
</gene>
<keyword evidence="6" id="KW-1185">Reference proteome</keyword>
<dbReference type="GO" id="GO:0016491">
    <property type="term" value="F:oxidoreductase activity"/>
    <property type="evidence" value="ECO:0007669"/>
    <property type="project" value="UniProtKB-KW"/>
</dbReference>
<proteinExistence type="inferred from homology"/>
<evidence type="ECO:0000313" key="5">
    <source>
        <dbReference type="EMBL" id="RFU28645.1"/>
    </source>
</evidence>
<comment type="similarity">
    <text evidence="1">Belongs to the NmrA-type oxidoreductase family. Isoflavone reductase subfamily.</text>
</comment>
<dbReference type="PANTHER" id="PTHR47706:SF4">
    <property type="entry name" value="NMRA-LIKE DOMAIN-CONTAINING PROTEIN"/>
    <property type="match status" value="1"/>
</dbReference>
<dbReference type="STRING" id="5539.A0A3E2H5G5"/>
<dbReference type="InterPro" id="IPR051609">
    <property type="entry name" value="NmrA/Isoflavone_reductase-like"/>
</dbReference>
<dbReference type="EMBL" id="NCSJ02000155">
    <property type="protein sequence ID" value="RFU28645.1"/>
    <property type="molecule type" value="Genomic_DNA"/>
</dbReference>
<organism evidence="5 6">
    <name type="scientific">Scytalidium lignicola</name>
    <name type="common">Hyphomycete</name>
    <dbReference type="NCBI Taxonomy" id="5539"/>
    <lineage>
        <taxon>Eukaryota</taxon>
        <taxon>Fungi</taxon>
        <taxon>Dikarya</taxon>
        <taxon>Ascomycota</taxon>
        <taxon>Pezizomycotina</taxon>
        <taxon>Leotiomycetes</taxon>
        <taxon>Leotiomycetes incertae sedis</taxon>
        <taxon>Scytalidium</taxon>
    </lineage>
</organism>